<reference evidence="8" key="1">
    <citation type="submission" date="2011-12" db="EMBL/GenBank/DDBJ databases">
        <title>The Draft Genome of Lepisosteus oculatus.</title>
        <authorList>
            <consortium name="The Broad Institute Genome Assembly &amp; Analysis Group"/>
            <consortium name="Computational R&amp;D Group"/>
            <consortium name="and Sequencing Platform"/>
            <person name="Di Palma F."/>
            <person name="Alfoldi J."/>
            <person name="Johnson J."/>
            <person name="Berlin A."/>
            <person name="Gnerre S."/>
            <person name="Jaffe D."/>
            <person name="MacCallum I."/>
            <person name="Young S."/>
            <person name="Walker B.J."/>
            <person name="Lander E.S."/>
            <person name="Lindblad-Toh K."/>
        </authorList>
    </citation>
    <scope>NUCLEOTIDE SEQUENCE [LARGE SCALE GENOMIC DNA]</scope>
</reference>
<dbReference type="Proteomes" id="UP000018468">
    <property type="component" value="Linkage group LG2"/>
</dbReference>
<dbReference type="EMBL" id="AHAT01017136">
    <property type="status" value="NOT_ANNOTATED_CDS"/>
    <property type="molecule type" value="Genomic_DNA"/>
</dbReference>
<dbReference type="AlphaFoldDB" id="W5MZ55"/>
<protein>
    <recommendedName>
        <fullName evidence="3">Pentatricopeptide repeat-containing protein 2, mitochondrial</fullName>
    </recommendedName>
</protein>
<evidence type="ECO:0000256" key="4">
    <source>
        <dbReference type="ARBA" id="ARBA00022664"/>
    </source>
</evidence>
<keyword evidence="4" id="KW-0507">mRNA processing</keyword>
<dbReference type="FunCoup" id="W5MZ55">
    <property type="interactions" value="766"/>
</dbReference>
<dbReference type="NCBIfam" id="TIGR00756">
    <property type="entry name" value="PPR"/>
    <property type="match status" value="1"/>
</dbReference>
<reference evidence="7" key="2">
    <citation type="submission" date="2025-08" db="UniProtKB">
        <authorList>
            <consortium name="Ensembl"/>
        </authorList>
    </citation>
    <scope>IDENTIFICATION</scope>
</reference>
<dbReference type="InterPro" id="IPR034913">
    <property type="entry name" value="mS27/PTCD2"/>
</dbReference>
<keyword evidence="5" id="KW-0496">Mitochondrion</keyword>
<sequence length="384" mass="44083">MALREMGVCFRNLLCNVKRKAFHSGLKPSECWTCRLGAKRYLLSEDVIRLQEFQQRKIAVAHQTYGNKEQYFQKLEQKIQRNDLILKDELKMLLHLCQTPDDVEMAKNVIYKYHNENRNFAFGEFKFGPVFVRLCYELGLEETAAELIKDEALKGFFSDSTSFNIVMDMLFMKGCYKSALEVLIEMKRQGLPFNKDTYTLAFASCYKLNTPESFRICTTLLEESRMKGNVVPRRAYCFAVALALKQEDVEKARSFYSQIMNTESKLCLNLKVLLLAMTGAVNDLLSFLTSAVLTSDVPKFVRRPEFSQEVIDAIQDRTKSIPVLHSQVKGALAKLQMSGQVTALNLDEMLCHVPNAKKKPSVTLDQRQKSRRTFRPLQSVLLSE</sequence>
<keyword evidence="8" id="KW-1185">Reference proteome</keyword>
<dbReference type="OrthoDB" id="6073372at2759"/>
<dbReference type="GO" id="GO:0050684">
    <property type="term" value="P:regulation of mRNA processing"/>
    <property type="evidence" value="ECO:0000318"/>
    <property type="project" value="GO_Central"/>
</dbReference>
<dbReference type="PROSITE" id="PS51375">
    <property type="entry name" value="PPR"/>
    <property type="match status" value="1"/>
</dbReference>
<evidence type="ECO:0000313" key="8">
    <source>
        <dbReference type="Proteomes" id="UP000018468"/>
    </source>
</evidence>
<dbReference type="GeneID" id="102691589"/>
<dbReference type="eggNOG" id="ENOG502R1K6">
    <property type="taxonomic scope" value="Eukaryota"/>
</dbReference>
<dbReference type="InParanoid" id="W5MZ55"/>
<dbReference type="GeneTree" id="ENSGT00390000009329"/>
<comment type="subcellular location">
    <subcellularLocation>
        <location evidence="1">Mitochondrion</location>
    </subcellularLocation>
</comment>
<dbReference type="GO" id="GO:0007005">
    <property type="term" value="P:mitochondrion organization"/>
    <property type="evidence" value="ECO:0000318"/>
    <property type="project" value="GO_Central"/>
</dbReference>
<accession>W5MZ55</accession>
<dbReference type="InterPro" id="IPR002885">
    <property type="entry name" value="PPR_rpt"/>
</dbReference>
<proteinExistence type="inferred from homology"/>
<organism evidence="7 8">
    <name type="scientific">Lepisosteus oculatus</name>
    <name type="common">Spotted gar</name>
    <dbReference type="NCBI Taxonomy" id="7918"/>
    <lineage>
        <taxon>Eukaryota</taxon>
        <taxon>Metazoa</taxon>
        <taxon>Chordata</taxon>
        <taxon>Craniata</taxon>
        <taxon>Vertebrata</taxon>
        <taxon>Euteleostomi</taxon>
        <taxon>Actinopterygii</taxon>
        <taxon>Neopterygii</taxon>
        <taxon>Holostei</taxon>
        <taxon>Semionotiformes</taxon>
        <taxon>Lepisosteidae</taxon>
        <taxon>Lepisosteus</taxon>
    </lineage>
</organism>
<evidence type="ECO:0000256" key="6">
    <source>
        <dbReference type="PROSITE-ProRule" id="PRU00708"/>
    </source>
</evidence>
<dbReference type="Bgee" id="ENSLOCG00000011122">
    <property type="expression patterns" value="Expressed in ovary and 13 other cell types or tissues"/>
</dbReference>
<dbReference type="CTD" id="79810"/>
<dbReference type="Pfam" id="PF10037">
    <property type="entry name" value="MRP-S27"/>
    <property type="match status" value="1"/>
</dbReference>
<reference evidence="7" key="3">
    <citation type="submission" date="2025-09" db="UniProtKB">
        <authorList>
            <consortium name="Ensembl"/>
        </authorList>
    </citation>
    <scope>IDENTIFICATION</scope>
</reference>
<dbReference type="GO" id="GO:0005739">
    <property type="term" value="C:mitochondrion"/>
    <property type="evidence" value="ECO:0000318"/>
    <property type="project" value="GO_Central"/>
</dbReference>
<dbReference type="Ensembl" id="ENSLOCT00000013693.1">
    <property type="protein sequence ID" value="ENSLOCP00000013664.1"/>
    <property type="gene ID" value="ENSLOCG00000011122.1"/>
</dbReference>
<dbReference type="InterPro" id="IPR034629">
    <property type="entry name" value="PTCD2"/>
</dbReference>
<dbReference type="PANTHER" id="PTHR14700">
    <property type="entry name" value="PENTATRICOPEPTIDE REPEAT-CONTAINING PROTEIN 2, MITOCHONDRIAL"/>
    <property type="match status" value="1"/>
</dbReference>
<dbReference type="GO" id="GO:0006397">
    <property type="term" value="P:mRNA processing"/>
    <property type="evidence" value="ECO:0007669"/>
    <property type="project" value="UniProtKB-KW"/>
</dbReference>
<dbReference type="HOGENOM" id="CLU_060975_0_0_1"/>
<dbReference type="EMBL" id="AHAT01017137">
    <property type="status" value="NOT_ANNOTATED_CDS"/>
    <property type="molecule type" value="Genomic_DNA"/>
</dbReference>
<name>W5MZ55_LEPOC</name>
<dbReference type="OMA" id="KFYCSQI"/>
<dbReference type="InterPro" id="IPR011990">
    <property type="entry name" value="TPR-like_helical_dom_sf"/>
</dbReference>
<dbReference type="EMBL" id="AHAT01017135">
    <property type="status" value="NOT_ANNOTATED_CDS"/>
    <property type="molecule type" value="Genomic_DNA"/>
</dbReference>
<evidence type="ECO:0000256" key="5">
    <source>
        <dbReference type="ARBA" id="ARBA00023128"/>
    </source>
</evidence>
<evidence type="ECO:0000256" key="2">
    <source>
        <dbReference type="ARBA" id="ARBA00008677"/>
    </source>
</evidence>
<evidence type="ECO:0000256" key="3">
    <source>
        <dbReference type="ARBA" id="ARBA00014675"/>
    </source>
</evidence>
<dbReference type="PANTHER" id="PTHR14700:SF0">
    <property type="entry name" value="PENTATRICOPEPTIDE REPEAT-CONTAINING PROTEIN 2, MITOCHONDRIAL"/>
    <property type="match status" value="1"/>
</dbReference>
<dbReference type="Gene3D" id="1.25.40.10">
    <property type="entry name" value="Tetratricopeptide repeat domain"/>
    <property type="match status" value="1"/>
</dbReference>
<evidence type="ECO:0000313" key="7">
    <source>
        <dbReference type="Ensembl" id="ENSLOCP00000013664.1"/>
    </source>
</evidence>
<feature type="repeat" description="PPR" evidence="6">
    <location>
        <begin position="159"/>
        <end position="193"/>
    </location>
</feature>
<comment type="similarity">
    <text evidence="2">Belongs to the PTCD2 family.</text>
</comment>
<dbReference type="STRING" id="7918.ENSLOCP00000013664"/>
<evidence type="ECO:0000256" key="1">
    <source>
        <dbReference type="ARBA" id="ARBA00004173"/>
    </source>
</evidence>